<sequence length="98" mass="10631">MAGLKIRVMKTVSEGTKKIIMRRARMEGLDILFHENAALALCNGNVCDLIYASDLAQKASDVEVFEINGNCPQHLTCLAILGTAAAVDEAVKRIQSEL</sequence>
<accession>A0AAE3ABQ8</accession>
<reference evidence="4 5" key="1">
    <citation type="submission" date="2021-10" db="EMBL/GenBank/DDBJ databases">
        <title>Anaerobic single-cell dispensing facilitates the cultivation of human gut bacteria.</title>
        <authorList>
            <person name="Afrizal A."/>
        </authorList>
    </citation>
    <scope>NUCLEOTIDE SEQUENCE [LARGE SCALE GENOMIC DNA]</scope>
    <source>
        <strain evidence="4 5">CLA-AA-H276</strain>
    </source>
</reference>
<dbReference type="AlphaFoldDB" id="A0AAE3ABQ8"/>
<evidence type="ECO:0000256" key="1">
    <source>
        <dbReference type="ARBA" id="ARBA00024322"/>
    </source>
</evidence>
<name>A0AAE3ABQ8_9FIRM</name>
<comment type="subcellular location">
    <subcellularLocation>
        <location evidence="1">Bacterial microcompartment</location>
    </subcellularLocation>
</comment>
<protein>
    <submittedName>
        <fullName evidence="4">BMC domain-containing protein</fullName>
    </submittedName>
</protein>
<dbReference type="InterPro" id="IPR000249">
    <property type="entry name" value="BMC_dom"/>
</dbReference>
<keyword evidence="2" id="KW-1283">Bacterial microcompartment</keyword>
<evidence type="ECO:0000313" key="5">
    <source>
        <dbReference type="Proteomes" id="UP001198220"/>
    </source>
</evidence>
<proteinExistence type="predicted"/>
<gene>
    <name evidence="4" type="ORF">LKD36_15170</name>
</gene>
<dbReference type="Gene3D" id="3.30.70.1710">
    <property type="match status" value="1"/>
</dbReference>
<comment type="caution">
    <text evidence="4">The sequence shown here is derived from an EMBL/GenBank/DDBJ whole genome shotgun (WGS) entry which is preliminary data.</text>
</comment>
<feature type="domain" description="Bacterial microcompartment" evidence="3">
    <location>
        <begin position="46"/>
        <end position="95"/>
    </location>
</feature>
<dbReference type="EMBL" id="JAJEPS010000022">
    <property type="protein sequence ID" value="MCC2127495.1"/>
    <property type="molecule type" value="Genomic_DNA"/>
</dbReference>
<evidence type="ECO:0000259" key="3">
    <source>
        <dbReference type="Pfam" id="PF00936"/>
    </source>
</evidence>
<dbReference type="Proteomes" id="UP001198220">
    <property type="component" value="Unassembled WGS sequence"/>
</dbReference>
<keyword evidence="5" id="KW-1185">Reference proteome</keyword>
<dbReference type="Pfam" id="PF00936">
    <property type="entry name" value="BMC"/>
    <property type="match status" value="1"/>
</dbReference>
<dbReference type="GO" id="GO:0031469">
    <property type="term" value="C:bacterial microcompartment"/>
    <property type="evidence" value="ECO:0007669"/>
    <property type="project" value="UniProtKB-SubCell"/>
</dbReference>
<dbReference type="SUPFAM" id="SSF143414">
    <property type="entry name" value="CcmK-like"/>
    <property type="match status" value="1"/>
</dbReference>
<organism evidence="4 5">
    <name type="scientific">Hominiventricola filiformis</name>
    <dbReference type="NCBI Taxonomy" id="2885352"/>
    <lineage>
        <taxon>Bacteria</taxon>
        <taxon>Bacillati</taxon>
        <taxon>Bacillota</taxon>
        <taxon>Clostridia</taxon>
        <taxon>Lachnospirales</taxon>
        <taxon>Lachnospiraceae</taxon>
        <taxon>Hominiventricola</taxon>
    </lineage>
</organism>
<evidence type="ECO:0000313" key="4">
    <source>
        <dbReference type="EMBL" id="MCC2127495.1"/>
    </source>
</evidence>
<dbReference type="RefSeq" id="WP_118771548.1">
    <property type="nucleotide sequence ID" value="NZ_JAJEPS010000022.1"/>
</dbReference>
<evidence type="ECO:0000256" key="2">
    <source>
        <dbReference type="ARBA" id="ARBA00024446"/>
    </source>
</evidence>
<dbReference type="InterPro" id="IPR037233">
    <property type="entry name" value="CcmK-like_sf"/>
</dbReference>